<dbReference type="SUPFAM" id="SSF160964">
    <property type="entry name" value="MalF N-terminal region-like"/>
    <property type="match status" value="1"/>
</dbReference>
<keyword evidence="3 9" id="KW-0813">Transport</keyword>
<accession>A0ABY2UDN8</accession>
<evidence type="ECO:0000256" key="4">
    <source>
        <dbReference type="ARBA" id="ARBA00022597"/>
    </source>
</evidence>
<evidence type="ECO:0000256" key="1">
    <source>
        <dbReference type="ARBA" id="ARBA00004651"/>
    </source>
</evidence>
<comment type="similarity">
    <text evidence="2">Belongs to the bacterial solute-binding protein 1 family.</text>
</comment>
<dbReference type="InterPro" id="IPR000515">
    <property type="entry name" value="MetI-like"/>
</dbReference>
<name>A0ABY2UDN8_9GAMM</name>
<evidence type="ECO:0000256" key="9">
    <source>
        <dbReference type="RuleBase" id="RU363032"/>
    </source>
</evidence>
<feature type="transmembrane region" description="Helical" evidence="9">
    <location>
        <begin position="586"/>
        <end position="606"/>
    </location>
</feature>
<comment type="similarity">
    <text evidence="9">Belongs to the binding-protein-dependent transport system permease family.</text>
</comment>
<dbReference type="InterPro" id="IPR035906">
    <property type="entry name" value="MetI-like_sf"/>
</dbReference>
<dbReference type="Gene3D" id="1.10.3720.10">
    <property type="entry name" value="MetI-like"/>
    <property type="match status" value="1"/>
</dbReference>
<evidence type="ECO:0000256" key="7">
    <source>
        <dbReference type="ARBA" id="ARBA00022989"/>
    </source>
</evidence>
<dbReference type="Pfam" id="PF13416">
    <property type="entry name" value="SBP_bac_8"/>
    <property type="match status" value="1"/>
</dbReference>
<dbReference type="PROSITE" id="PS50928">
    <property type="entry name" value="ABC_TM1"/>
    <property type="match status" value="1"/>
</dbReference>
<keyword evidence="7 9" id="KW-1133">Transmembrane helix</keyword>
<dbReference type="InterPro" id="IPR006060">
    <property type="entry name" value="Maltose/Cyclodextrin-bd"/>
</dbReference>
<keyword evidence="5 9" id="KW-0812">Transmembrane</keyword>
<proteinExistence type="inferred from homology"/>
<comment type="subcellular location">
    <subcellularLocation>
        <location evidence="1 9">Cell membrane</location>
        <topology evidence="1 9">Multi-pass membrane protein</topology>
    </subcellularLocation>
</comment>
<evidence type="ECO:0000256" key="2">
    <source>
        <dbReference type="ARBA" id="ARBA00008520"/>
    </source>
</evidence>
<feature type="transmembrane region" description="Helical" evidence="9">
    <location>
        <begin position="545"/>
        <end position="574"/>
    </location>
</feature>
<dbReference type="SUPFAM" id="SSF53850">
    <property type="entry name" value="Periplasmic binding protein-like II"/>
    <property type="match status" value="1"/>
</dbReference>
<feature type="transmembrane region" description="Helical" evidence="9">
    <location>
        <begin position="692"/>
        <end position="714"/>
    </location>
</feature>
<evidence type="ECO:0000313" key="11">
    <source>
        <dbReference type="EMBL" id="TLM73983.1"/>
    </source>
</evidence>
<dbReference type="Pfam" id="PF00528">
    <property type="entry name" value="BPD_transp_1"/>
    <property type="match status" value="1"/>
</dbReference>
<feature type="transmembrane region" description="Helical" evidence="9">
    <location>
        <begin position="626"/>
        <end position="656"/>
    </location>
</feature>
<dbReference type="CDD" id="cd06261">
    <property type="entry name" value="TM_PBP2"/>
    <property type="match status" value="1"/>
</dbReference>
<keyword evidence="8 9" id="KW-0472">Membrane</keyword>
<keyword evidence="12" id="KW-1185">Reference proteome</keyword>
<dbReference type="InterPro" id="IPR006059">
    <property type="entry name" value="SBP"/>
</dbReference>
<gene>
    <name evidence="11" type="ORF">FDY93_18240</name>
</gene>
<evidence type="ECO:0000256" key="5">
    <source>
        <dbReference type="ARBA" id="ARBA00022692"/>
    </source>
</evidence>
<dbReference type="PANTHER" id="PTHR30061:SF50">
    <property type="entry name" value="MALTOSE_MALTODEXTRIN-BINDING PERIPLASMIC PROTEIN"/>
    <property type="match status" value="1"/>
</dbReference>
<feature type="transmembrane region" description="Helical" evidence="9">
    <location>
        <begin position="438"/>
        <end position="455"/>
    </location>
</feature>
<dbReference type="EMBL" id="VANI01000023">
    <property type="protein sequence ID" value="TLM73983.1"/>
    <property type="molecule type" value="Genomic_DNA"/>
</dbReference>
<evidence type="ECO:0000313" key="12">
    <source>
        <dbReference type="Proteomes" id="UP000306791"/>
    </source>
</evidence>
<feature type="transmembrane region" description="Helical" evidence="9">
    <location>
        <begin position="475"/>
        <end position="496"/>
    </location>
</feature>
<keyword evidence="6" id="KW-0732">Signal</keyword>
<sequence>MIIAPICRSQLAGESVARSKPRCSPAGRLLQALLCLLIFFSGKVLAAETLNLWHGYRGAERAAFEQLIEDYNRSQSDVQVKALAVPFGGYADKLSAALPRGQGPDLFVFAHDRLGGWASAGHTVAPIDRYVGEHLLGRFPPNLIEAMTFGGELYGLPLAFKSPALILNTDLVQAAPATTDAMVAEARRHTDRKAGRFGLAYSYTEPFFHGALMNSFGRGPFDRGGNLDLANSANIASVEMLARWARQDRILPEEPSSTLVTSLFNQGRAAMVISGPWMLGEIAPGVNYRVVPLPVNSESGLPLAPWVAVEGLFLSPWSEHPAAAVAVMDYLTSRQSAEKMAIEGGQLPANISAFEHPSIATDETAMAFRRQLEATVPIPNLPAMTLLWVPLENVLKKVVKGAAQPEAEMRQLQRSLSADLARLERSRARGEHRAQMPAWLWLLPAALALAAWLLWRRYRAQLAAGWRTHRTAYLYILPAILGMLVLVLFPLLYGLLLSFTDTTVFNEHTPLWSRLIGLDNYAAILGDFHLWRGQGSERSLDFDNFYWTLLITILWTVSNVTLAVGLALILALALDKPIFGRAWFRLILILPWAIPNYITALVWKGMFHPQFGAINQGLQVLGMAPVAWFDSIGASFFTGLVTNVWLSIPFMMVVILGGLQSIPRELYEVARVEGAGRWFQFRTITLPLLKPVLIPAVILSVVWTFNMFNVIYLVSDGAPAGANDILITKAFRIGFEKYQYAYAAAYSMVILALLFCYAMWQMRVSRTLEATR</sequence>
<feature type="transmembrane region" description="Helical" evidence="9">
    <location>
        <begin position="740"/>
        <end position="760"/>
    </location>
</feature>
<dbReference type="PANTHER" id="PTHR30061">
    <property type="entry name" value="MALTOSE-BINDING PERIPLASMIC PROTEIN"/>
    <property type="match status" value="1"/>
</dbReference>
<organism evidence="11 12">
    <name type="scientific">Microbulbifer harenosus</name>
    <dbReference type="NCBI Taxonomy" id="2576840"/>
    <lineage>
        <taxon>Bacteria</taxon>
        <taxon>Pseudomonadati</taxon>
        <taxon>Pseudomonadota</taxon>
        <taxon>Gammaproteobacteria</taxon>
        <taxon>Cellvibrionales</taxon>
        <taxon>Microbulbiferaceae</taxon>
        <taxon>Microbulbifer</taxon>
    </lineage>
</organism>
<dbReference type="Proteomes" id="UP000306791">
    <property type="component" value="Unassembled WGS sequence"/>
</dbReference>
<evidence type="ECO:0000256" key="6">
    <source>
        <dbReference type="ARBA" id="ARBA00022729"/>
    </source>
</evidence>
<evidence type="ECO:0000259" key="10">
    <source>
        <dbReference type="PROSITE" id="PS50928"/>
    </source>
</evidence>
<protein>
    <submittedName>
        <fullName evidence="11">Extracellular solute-binding protein</fullName>
    </submittedName>
</protein>
<reference evidence="11 12" key="1">
    <citation type="submission" date="2019-05" db="EMBL/GenBank/DDBJ databases">
        <title>Microbulbifer harenosus sp. nov., an alginate-degrading bacterium isolated from coastal sand.</title>
        <authorList>
            <person name="Huang H."/>
            <person name="Mo K."/>
            <person name="Bao S."/>
        </authorList>
    </citation>
    <scope>NUCLEOTIDE SEQUENCE [LARGE SCALE GENOMIC DNA]</scope>
    <source>
        <strain evidence="11 12">HB161719</strain>
    </source>
</reference>
<keyword evidence="4" id="KW-0762">Sugar transport</keyword>
<evidence type="ECO:0000256" key="8">
    <source>
        <dbReference type="ARBA" id="ARBA00023136"/>
    </source>
</evidence>
<evidence type="ECO:0000256" key="3">
    <source>
        <dbReference type="ARBA" id="ARBA00022448"/>
    </source>
</evidence>
<comment type="caution">
    <text evidence="11">The sequence shown here is derived from an EMBL/GenBank/DDBJ whole genome shotgun (WGS) entry which is preliminary data.</text>
</comment>
<dbReference type="PRINTS" id="PR00181">
    <property type="entry name" value="MALTOSEBP"/>
</dbReference>
<dbReference type="Gene3D" id="3.40.190.10">
    <property type="entry name" value="Periplasmic binding protein-like II"/>
    <property type="match status" value="2"/>
</dbReference>
<feature type="domain" description="ABC transmembrane type-1" evidence="10">
    <location>
        <begin position="549"/>
        <end position="759"/>
    </location>
</feature>
<dbReference type="SUPFAM" id="SSF161098">
    <property type="entry name" value="MetI-like"/>
    <property type="match status" value="1"/>
</dbReference>